<keyword evidence="4" id="KW-1185">Reference proteome</keyword>
<reference evidence="3 4" key="1">
    <citation type="submission" date="2014-08" db="EMBL/GenBank/DDBJ databases">
        <title>Comparative genomics of the Paenibacillus odorifer group.</title>
        <authorList>
            <person name="den Bakker H.C."/>
            <person name="Tsai Y.-C."/>
            <person name="Martin N."/>
            <person name="Korlach J."/>
            <person name="Wiedmann M."/>
        </authorList>
    </citation>
    <scope>NUCLEOTIDE SEQUENCE [LARGE SCALE GENOMIC DNA]</scope>
    <source>
        <strain evidence="3 4">DSM 1735</strain>
    </source>
</reference>
<feature type="compositionally biased region" description="Basic and acidic residues" evidence="1">
    <location>
        <begin position="49"/>
        <end position="58"/>
    </location>
</feature>
<dbReference type="EMBL" id="CP009288">
    <property type="protein sequence ID" value="AIQ12792.1"/>
    <property type="molecule type" value="Genomic_DNA"/>
</dbReference>
<dbReference type="InterPro" id="IPR024291">
    <property type="entry name" value="DUF3829"/>
</dbReference>
<accession>A0A089HNW4</accession>
<feature type="region of interest" description="Disordered" evidence="1">
    <location>
        <begin position="25"/>
        <end position="58"/>
    </location>
</feature>
<dbReference type="AlphaFoldDB" id="A0A089HNW4"/>
<evidence type="ECO:0008006" key="5">
    <source>
        <dbReference type="Google" id="ProtNLM"/>
    </source>
</evidence>
<evidence type="ECO:0000313" key="4">
    <source>
        <dbReference type="Proteomes" id="UP000029409"/>
    </source>
</evidence>
<dbReference type="Pfam" id="PF12889">
    <property type="entry name" value="DUF3829"/>
    <property type="match status" value="1"/>
</dbReference>
<gene>
    <name evidence="3" type="ORF">PDUR_13405</name>
</gene>
<evidence type="ECO:0000313" key="3">
    <source>
        <dbReference type="EMBL" id="AIQ12792.1"/>
    </source>
</evidence>
<feature type="signal peptide" evidence="2">
    <location>
        <begin position="1"/>
        <end position="19"/>
    </location>
</feature>
<name>A0A089HNW4_PAEDU</name>
<dbReference type="STRING" id="44251.PDUR_13405"/>
<evidence type="ECO:0000256" key="2">
    <source>
        <dbReference type="SAM" id="SignalP"/>
    </source>
</evidence>
<dbReference type="Proteomes" id="UP000029409">
    <property type="component" value="Chromosome"/>
</dbReference>
<dbReference type="eggNOG" id="ENOG5030R7T">
    <property type="taxonomic scope" value="Bacteria"/>
</dbReference>
<evidence type="ECO:0000256" key="1">
    <source>
        <dbReference type="SAM" id="MobiDB-lite"/>
    </source>
</evidence>
<protein>
    <recommendedName>
        <fullName evidence="5">Lipoprotein</fullName>
    </recommendedName>
</protein>
<sequence length="357" mass="40406">MLAGILVFLLMVTACSALQTEKAAETKSEAADTGTKTNGATASAGAKEAGSDESEKLADTDKLNLEMEKYNAYVDLNNFMTSRMQDVLNDYFEEFGDGNKPKIEKYFSGSLLSISEYDKDTMNRAFDYKDKEPAFDAVDTAIVQLEPAIKKLAAVLGEAYDYYDVKGYVDDQFAKGKQLHTQIITAYKAYEKAADVYFDAINDLGNKRTQAELKELRKNDEQIRYSILTFMLDAEALSDVMEQQEIYADNILKLDLKPFKEKYNVLITDLQNINKYAADKARIKTEGFREYALENYVDAAKEVKVAATNIIERVNNKEAVDEFTLNSSFFRKNKEGTPENYNDKLSILIDKYNQLNQ</sequence>
<feature type="chain" id="PRO_5038533234" description="Lipoprotein" evidence="2">
    <location>
        <begin position="20"/>
        <end position="357"/>
    </location>
</feature>
<proteinExistence type="predicted"/>
<dbReference type="KEGG" id="pdu:PDUR_13405"/>
<organism evidence="3 4">
    <name type="scientific">Paenibacillus durus</name>
    <name type="common">Paenibacillus azotofixans</name>
    <dbReference type="NCBI Taxonomy" id="44251"/>
    <lineage>
        <taxon>Bacteria</taxon>
        <taxon>Bacillati</taxon>
        <taxon>Bacillota</taxon>
        <taxon>Bacilli</taxon>
        <taxon>Bacillales</taxon>
        <taxon>Paenibacillaceae</taxon>
        <taxon>Paenibacillus</taxon>
    </lineage>
</organism>
<keyword evidence="2" id="KW-0732">Signal</keyword>